<dbReference type="SMART" id="SM00833">
    <property type="entry name" value="CobW_C"/>
    <property type="match status" value="1"/>
</dbReference>
<proteinExistence type="inferred from homology"/>
<dbReference type="Gene3D" id="3.30.1220.10">
    <property type="entry name" value="CobW-like, C-terminal domain"/>
    <property type="match status" value="1"/>
</dbReference>
<evidence type="ECO:0000313" key="8">
    <source>
        <dbReference type="EMBL" id="MBU3827393.1"/>
    </source>
</evidence>
<evidence type="ECO:0000256" key="6">
    <source>
        <dbReference type="ARBA" id="ARBA00049117"/>
    </source>
</evidence>
<dbReference type="GO" id="GO:0016787">
    <property type="term" value="F:hydrolase activity"/>
    <property type="evidence" value="ECO:0007669"/>
    <property type="project" value="UniProtKB-KW"/>
</dbReference>
<organism evidence="8 9">
    <name type="scientific">Candidatus Anaerobiospirillum merdipullorum</name>
    <dbReference type="NCBI Taxonomy" id="2838450"/>
    <lineage>
        <taxon>Bacteria</taxon>
        <taxon>Pseudomonadati</taxon>
        <taxon>Pseudomonadota</taxon>
        <taxon>Gammaproteobacteria</taxon>
        <taxon>Aeromonadales</taxon>
        <taxon>Succinivibrionaceae</taxon>
        <taxon>Anaerobiospirillum</taxon>
    </lineage>
</organism>
<comment type="caution">
    <text evidence="8">The sequence shown here is derived from an EMBL/GenBank/DDBJ whole genome shotgun (WGS) entry which is preliminary data.</text>
</comment>
<evidence type="ECO:0000259" key="7">
    <source>
        <dbReference type="SMART" id="SM00833"/>
    </source>
</evidence>
<accession>A0A9E2KPP6</accession>
<evidence type="ECO:0000256" key="5">
    <source>
        <dbReference type="ARBA" id="ARBA00045658"/>
    </source>
</evidence>
<sequence>MSDIIVEEEQLIPVNIITGFLGSGKTTLLNHWVNTPEFKDTLVLINEFGDVGLDHELVQAVDDTVVLLGSGCICCTLQGELVDALATNYIKAQRGQMPAFNRVLIETTGLADPAGVISTLGGDDFLMQHYRYNGTITILDAEHIREQLKKQYEAVKQIALADLILISKTDLVDADEIDAIAEAAQHINHSAKIYPVLNGRISPTVVQEIGPYREDRTQNIDMVKQWLSYQDKSIASPFRPATVGDSLGLAKPKIIAHSNIESFSLVVKEPLEPLALLAAISLVQQQYGDSILRIKGILNLKGQDKPVIIHGVQGSLYPLTELDSWPDNEQVSKLVFIVRATVKEQIEHIFKQALEHPDEASLAYYQQIIDAADLSGSATDNNQA</sequence>
<dbReference type="Proteomes" id="UP000824150">
    <property type="component" value="Unassembled WGS sequence"/>
</dbReference>
<comment type="function">
    <text evidence="5">Zinc chaperone that directly transfers zinc cofactor to target proteins, thereby activating them. Zinc is transferred from the CXCC motif in the GTPase domain to the zinc binding site in target proteins in a process requiring GTP hydrolysis.</text>
</comment>
<dbReference type="SUPFAM" id="SSF52540">
    <property type="entry name" value="P-loop containing nucleoside triphosphate hydrolases"/>
    <property type="match status" value="1"/>
</dbReference>
<dbReference type="GO" id="GO:0000166">
    <property type="term" value="F:nucleotide binding"/>
    <property type="evidence" value="ECO:0007669"/>
    <property type="project" value="UniProtKB-KW"/>
</dbReference>
<keyword evidence="2" id="KW-0378">Hydrolase</keyword>
<dbReference type="InterPro" id="IPR027417">
    <property type="entry name" value="P-loop_NTPase"/>
</dbReference>
<dbReference type="Pfam" id="PF07683">
    <property type="entry name" value="CobW_C"/>
    <property type="match status" value="1"/>
</dbReference>
<evidence type="ECO:0000313" key="9">
    <source>
        <dbReference type="Proteomes" id="UP000824150"/>
    </source>
</evidence>
<gene>
    <name evidence="8" type="ORF">IAA31_07925</name>
</gene>
<dbReference type="InterPro" id="IPR003495">
    <property type="entry name" value="CobW/HypB/UreG_nucleotide-bd"/>
</dbReference>
<dbReference type="AlphaFoldDB" id="A0A9E2KPP6"/>
<reference evidence="8" key="1">
    <citation type="journal article" date="2021" name="PeerJ">
        <title>Extensive microbial diversity within the chicken gut microbiome revealed by metagenomics and culture.</title>
        <authorList>
            <person name="Gilroy R."/>
            <person name="Ravi A."/>
            <person name="Getino M."/>
            <person name="Pursley I."/>
            <person name="Horton D.L."/>
            <person name="Alikhan N.F."/>
            <person name="Baker D."/>
            <person name="Gharbi K."/>
            <person name="Hall N."/>
            <person name="Watson M."/>
            <person name="Adriaenssens E.M."/>
            <person name="Foster-Nyarko E."/>
            <person name="Jarju S."/>
            <person name="Secka A."/>
            <person name="Antonio M."/>
            <person name="Oren A."/>
            <person name="Chaudhuri R.R."/>
            <person name="La Ragione R."/>
            <person name="Hildebrand F."/>
            <person name="Pallen M.J."/>
        </authorList>
    </citation>
    <scope>NUCLEOTIDE SEQUENCE</scope>
    <source>
        <strain evidence="8">687</strain>
    </source>
</reference>
<protein>
    <submittedName>
        <fullName evidence="8">GTP-binding protein</fullName>
    </submittedName>
</protein>
<dbReference type="Pfam" id="PF02492">
    <property type="entry name" value="cobW"/>
    <property type="match status" value="1"/>
</dbReference>
<comment type="catalytic activity">
    <reaction evidence="6">
        <text>GTP + H2O = GDP + phosphate + H(+)</text>
        <dbReference type="Rhea" id="RHEA:19669"/>
        <dbReference type="ChEBI" id="CHEBI:15377"/>
        <dbReference type="ChEBI" id="CHEBI:15378"/>
        <dbReference type="ChEBI" id="CHEBI:37565"/>
        <dbReference type="ChEBI" id="CHEBI:43474"/>
        <dbReference type="ChEBI" id="CHEBI:58189"/>
    </reaction>
    <physiologicalReaction direction="left-to-right" evidence="6">
        <dbReference type="Rhea" id="RHEA:19670"/>
    </physiologicalReaction>
</comment>
<evidence type="ECO:0000256" key="3">
    <source>
        <dbReference type="ARBA" id="ARBA00023186"/>
    </source>
</evidence>
<evidence type="ECO:0000256" key="4">
    <source>
        <dbReference type="ARBA" id="ARBA00034320"/>
    </source>
</evidence>
<reference evidence="8" key="2">
    <citation type="submission" date="2021-04" db="EMBL/GenBank/DDBJ databases">
        <authorList>
            <person name="Gilroy R."/>
        </authorList>
    </citation>
    <scope>NUCLEOTIDE SEQUENCE</scope>
    <source>
        <strain evidence="8">687</strain>
    </source>
</reference>
<dbReference type="InterPro" id="IPR011629">
    <property type="entry name" value="CobW-like_C"/>
</dbReference>
<dbReference type="Gene3D" id="3.40.50.300">
    <property type="entry name" value="P-loop containing nucleotide triphosphate hydrolases"/>
    <property type="match status" value="1"/>
</dbReference>
<feature type="domain" description="CobW C-terminal" evidence="7">
    <location>
        <begin position="260"/>
        <end position="354"/>
    </location>
</feature>
<name>A0A9E2KPP6_9GAMM</name>
<dbReference type="EMBL" id="JAHLFG010000088">
    <property type="protein sequence ID" value="MBU3827393.1"/>
    <property type="molecule type" value="Genomic_DNA"/>
</dbReference>
<dbReference type="PANTHER" id="PTHR13748:SF62">
    <property type="entry name" value="COBW DOMAIN-CONTAINING PROTEIN"/>
    <property type="match status" value="1"/>
</dbReference>
<keyword evidence="3" id="KW-0143">Chaperone</keyword>
<keyword evidence="1" id="KW-0547">Nucleotide-binding</keyword>
<dbReference type="GO" id="GO:0005737">
    <property type="term" value="C:cytoplasm"/>
    <property type="evidence" value="ECO:0007669"/>
    <property type="project" value="TreeGrafter"/>
</dbReference>
<evidence type="ECO:0000256" key="1">
    <source>
        <dbReference type="ARBA" id="ARBA00022741"/>
    </source>
</evidence>
<comment type="similarity">
    <text evidence="4">Belongs to the SIMIBI class G3E GTPase family. ZNG1 subfamily.</text>
</comment>
<evidence type="ECO:0000256" key="2">
    <source>
        <dbReference type="ARBA" id="ARBA00022801"/>
    </source>
</evidence>
<dbReference type="InterPro" id="IPR036627">
    <property type="entry name" value="CobW-likC_sf"/>
</dbReference>
<dbReference type="CDD" id="cd03112">
    <property type="entry name" value="CobW-like"/>
    <property type="match status" value="1"/>
</dbReference>
<dbReference type="InterPro" id="IPR051316">
    <property type="entry name" value="Zinc-reg_GTPase_activator"/>
</dbReference>
<dbReference type="PANTHER" id="PTHR13748">
    <property type="entry name" value="COBW-RELATED"/>
    <property type="match status" value="1"/>
</dbReference>
<dbReference type="SUPFAM" id="SSF90002">
    <property type="entry name" value="Hypothetical protein YjiA, C-terminal domain"/>
    <property type="match status" value="1"/>
</dbReference>